<protein>
    <submittedName>
        <fullName evidence="2">Uncharacterized protein</fullName>
    </submittedName>
</protein>
<evidence type="ECO:0000313" key="2">
    <source>
        <dbReference type="EMBL" id="KAG2333933.1"/>
    </source>
</evidence>
<dbReference type="AlphaFoldDB" id="A0A8X7WN70"/>
<feature type="compositionally biased region" description="Low complexity" evidence="1">
    <location>
        <begin position="28"/>
        <end position="59"/>
    </location>
</feature>
<name>A0A8X7WN70_BRACI</name>
<comment type="caution">
    <text evidence="2">The sequence shown here is derived from an EMBL/GenBank/DDBJ whole genome shotgun (WGS) entry which is preliminary data.</text>
</comment>
<feature type="compositionally biased region" description="Low complexity" evidence="1">
    <location>
        <begin position="1"/>
        <end position="11"/>
    </location>
</feature>
<sequence>MAPSSPAAEGPAAEDDYSAASPSDSGEAPTDSAASPPAPTPDSTSADGPSEAEAPSSSAVTTVKLSVAGTIITAVSFLSFL</sequence>
<proteinExistence type="predicted"/>
<dbReference type="Proteomes" id="UP000886595">
    <property type="component" value="Unassembled WGS sequence"/>
</dbReference>
<dbReference type="EMBL" id="JAAMPC010000001">
    <property type="protein sequence ID" value="KAG2333933.1"/>
    <property type="molecule type" value="Genomic_DNA"/>
</dbReference>
<reference evidence="2 3" key="1">
    <citation type="submission" date="2020-02" db="EMBL/GenBank/DDBJ databases">
        <authorList>
            <person name="Ma Q."/>
            <person name="Huang Y."/>
            <person name="Song X."/>
            <person name="Pei D."/>
        </authorList>
    </citation>
    <scope>NUCLEOTIDE SEQUENCE [LARGE SCALE GENOMIC DNA]</scope>
    <source>
        <strain evidence="2">Sxm20200214</strain>
        <tissue evidence="2">Leaf</tissue>
    </source>
</reference>
<keyword evidence="3" id="KW-1185">Reference proteome</keyword>
<gene>
    <name evidence="2" type="ORF">Bca52824_005113</name>
</gene>
<accession>A0A8X7WN70</accession>
<evidence type="ECO:0000256" key="1">
    <source>
        <dbReference type="SAM" id="MobiDB-lite"/>
    </source>
</evidence>
<feature type="region of interest" description="Disordered" evidence="1">
    <location>
        <begin position="1"/>
        <end position="61"/>
    </location>
</feature>
<organism evidence="2 3">
    <name type="scientific">Brassica carinata</name>
    <name type="common">Ethiopian mustard</name>
    <name type="synonym">Abyssinian cabbage</name>
    <dbReference type="NCBI Taxonomy" id="52824"/>
    <lineage>
        <taxon>Eukaryota</taxon>
        <taxon>Viridiplantae</taxon>
        <taxon>Streptophyta</taxon>
        <taxon>Embryophyta</taxon>
        <taxon>Tracheophyta</taxon>
        <taxon>Spermatophyta</taxon>
        <taxon>Magnoliopsida</taxon>
        <taxon>eudicotyledons</taxon>
        <taxon>Gunneridae</taxon>
        <taxon>Pentapetalae</taxon>
        <taxon>rosids</taxon>
        <taxon>malvids</taxon>
        <taxon>Brassicales</taxon>
        <taxon>Brassicaceae</taxon>
        <taxon>Brassiceae</taxon>
        <taxon>Brassica</taxon>
    </lineage>
</organism>
<evidence type="ECO:0000313" key="3">
    <source>
        <dbReference type="Proteomes" id="UP000886595"/>
    </source>
</evidence>